<proteinExistence type="predicted"/>
<evidence type="ECO:0000313" key="1">
    <source>
        <dbReference type="EMBL" id="GLS12988.1"/>
    </source>
</evidence>
<name>A0ABQ6BXU5_9BURK</name>
<dbReference type="RefSeq" id="WP_284306465.1">
    <property type="nucleotide sequence ID" value="NZ_BSPB01000002.1"/>
</dbReference>
<dbReference type="Proteomes" id="UP001156903">
    <property type="component" value="Unassembled WGS sequence"/>
</dbReference>
<sequence length="103" mass="10809">MASVDVISKAKSDLEDALCEFVSLTDVLVDLAGIVSPPPWVHLLLLQSSRLDAAGQALVEAVNRHALPHLQDLADVSKGNRGMGAVAPMATKVPAGELITSRK</sequence>
<keyword evidence="2" id="KW-1185">Reference proteome</keyword>
<evidence type="ECO:0000313" key="2">
    <source>
        <dbReference type="Proteomes" id="UP001156903"/>
    </source>
</evidence>
<dbReference type="EMBL" id="BSPB01000002">
    <property type="protein sequence ID" value="GLS12988.1"/>
    <property type="molecule type" value="Genomic_DNA"/>
</dbReference>
<comment type="caution">
    <text evidence="1">The sequence shown here is derived from an EMBL/GenBank/DDBJ whole genome shotgun (WGS) entry which is preliminary data.</text>
</comment>
<gene>
    <name evidence="1" type="ORF">GCM10007935_04160</name>
</gene>
<protein>
    <submittedName>
        <fullName evidence="1">Uncharacterized protein</fullName>
    </submittedName>
</protein>
<accession>A0ABQ6BXU5</accession>
<organism evidence="1 2">
    <name type="scientific">Hydrogenophaga electricum</name>
    <dbReference type="NCBI Taxonomy" id="1230953"/>
    <lineage>
        <taxon>Bacteria</taxon>
        <taxon>Pseudomonadati</taxon>
        <taxon>Pseudomonadota</taxon>
        <taxon>Betaproteobacteria</taxon>
        <taxon>Burkholderiales</taxon>
        <taxon>Comamonadaceae</taxon>
        <taxon>Hydrogenophaga</taxon>
    </lineage>
</organism>
<reference evidence="2" key="1">
    <citation type="journal article" date="2019" name="Int. J. Syst. Evol. Microbiol.">
        <title>The Global Catalogue of Microorganisms (GCM) 10K type strain sequencing project: providing services to taxonomists for standard genome sequencing and annotation.</title>
        <authorList>
            <consortium name="The Broad Institute Genomics Platform"/>
            <consortium name="The Broad Institute Genome Sequencing Center for Infectious Disease"/>
            <person name="Wu L."/>
            <person name="Ma J."/>
        </authorList>
    </citation>
    <scope>NUCLEOTIDE SEQUENCE [LARGE SCALE GENOMIC DNA]</scope>
    <source>
        <strain evidence="2">NBRC 109341</strain>
    </source>
</reference>